<comment type="caution">
    <text evidence="1">The sequence shown here is derived from an EMBL/GenBank/DDBJ whole genome shotgun (WGS) entry which is preliminary data.</text>
</comment>
<sequence>MVNNSTFCIVAILFKNWQIRCIEYLKLITQQNCEAVLNYSASNNQQCALLNQYIIASDEYVNVLLWFLEMFQNCDEVQLFEKAS</sequence>
<organism evidence="1 2">
    <name type="scientific">Trichinella papuae</name>
    <dbReference type="NCBI Taxonomy" id="268474"/>
    <lineage>
        <taxon>Eukaryota</taxon>
        <taxon>Metazoa</taxon>
        <taxon>Ecdysozoa</taxon>
        <taxon>Nematoda</taxon>
        <taxon>Enoplea</taxon>
        <taxon>Dorylaimia</taxon>
        <taxon>Trichinellida</taxon>
        <taxon>Trichinellidae</taxon>
        <taxon>Trichinella</taxon>
    </lineage>
</organism>
<name>A0A0V1N672_9BILA</name>
<proteinExistence type="predicted"/>
<evidence type="ECO:0000313" key="2">
    <source>
        <dbReference type="Proteomes" id="UP000054843"/>
    </source>
</evidence>
<evidence type="ECO:0000313" key="1">
    <source>
        <dbReference type="EMBL" id="KRZ79522.1"/>
    </source>
</evidence>
<dbReference type="AlphaFoldDB" id="A0A0V1N672"/>
<gene>
    <name evidence="1" type="ORF">T10_5446</name>
</gene>
<dbReference type="Proteomes" id="UP000054843">
    <property type="component" value="Unassembled WGS sequence"/>
</dbReference>
<protein>
    <submittedName>
        <fullName evidence="1">Uncharacterized protein</fullName>
    </submittedName>
</protein>
<keyword evidence="2" id="KW-1185">Reference proteome</keyword>
<reference evidence="1 2" key="1">
    <citation type="submission" date="2015-01" db="EMBL/GenBank/DDBJ databases">
        <title>Evolution of Trichinella species and genotypes.</title>
        <authorList>
            <person name="Korhonen P.K."/>
            <person name="Edoardo P."/>
            <person name="Giuseppe L.R."/>
            <person name="Gasser R.B."/>
        </authorList>
    </citation>
    <scope>NUCLEOTIDE SEQUENCE [LARGE SCALE GENOMIC DNA]</scope>
    <source>
        <strain evidence="1">ISS1980</strain>
    </source>
</reference>
<accession>A0A0V1N672</accession>
<dbReference type="EMBL" id="JYDO01000006">
    <property type="protein sequence ID" value="KRZ79522.1"/>
    <property type="molecule type" value="Genomic_DNA"/>
</dbReference>